<sequence>MATKAVARKRTNPGNPGNPSRRNRRRKRGFTVPLGIAVPIVSIGLNAYSFSRNHTFRHTMQELLLWFGVDQRRGTPALTTYYLRHGAYPLLGGILLHKVANKLDVNRALAKAGIPYIRI</sequence>
<keyword evidence="2" id="KW-0472">Membrane</keyword>
<keyword evidence="2" id="KW-0812">Transmembrane</keyword>
<reference evidence="3" key="1">
    <citation type="journal article" date="2014" name="Front. Microbiol.">
        <title>High frequency of phylogenetically diverse reductive dehalogenase-homologous genes in deep subseafloor sedimentary metagenomes.</title>
        <authorList>
            <person name="Kawai M."/>
            <person name="Futagami T."/>
            <person name="Toyoda A."/>
            <person name="Takaki Y."/>
            <person name="Nishi S."/>
            <person name="Hori S."/>
            <person name="Arai W."/>
            <person name="Tsubouchi T."/>
            <person name="Morono Y."/>
            <person name="Uchiyama I."/>
            <person name="Ito T."/>
            <person name="Fujiyama A."/>
            <person name="Inagaki F."/>
            <person name="Takami H."/>
        </authorList>
    </citation>
    <scope>NUCLEOTIDE SEQUENCE</scope>
    <source>
        <strain evidence="3">Expedition CK06-06</strain>
    </source>
</reference>
<proteinExistence type="predicted"/>
<accession>X1JI46</accession>
<gene>
    <name evidence="3" type="ORF">S06H3_00787</name>
</gene>
<comment type="caution">
    <text evidence="3">The sequence shown here is derived from an EMBL/GenBank/DDBJ whole genome shotgun (WGS) entry which is preliminary data.</text>
</comment>
<dbReference type="AlphaFoldDB" id="X1JI46"/>
<name>X1JI46_9ZZZZ</name>
<feature type="compositionally biased region" description="Basic residues" evidence="1">
    <location>
        <begin position="1"/>
        <end position="11"/>
    </location>
</feature>
<organism evidence="3">
    <name type="scientific">marine sediment metagenome</name>
    <dbReference type="NCBI Taxonomy" id="412755"/>
    <lineage>
        <taxon>unclassified sequences</taxon>
        <taxon>metagenomes</taxon>
        <taxon>ecological metagenomes</taxon>
    </lineage>
</organism>
<feature type="transmembrane region" description="Helical" evidence="2">
    <location>
        <begin position="30"/>
        <end position="50"/>
    </location>
</feature>
<keyword evidence="2" id="KW-1133">Transmembrane helix</keyword>
<evidence type="ECO:0000313" key="3">
    <source>
        <dbReference type="EMBL" id="GAH94396.1"/>
    </source>
</evidence>
<feature type="region of interest" description="Disordered" evidence="1">
    <location>
        <begin position="1"/>
        <end position="29"/>
    </location>
</feature>
<protein>
    <submittedName>
        <fullName evidence="3">Uncharacterized protein</fullName>
    </submittedName>
</protein>
<dbReference type="EMBL" id="BARV01000163">
    <property type="protein sequence ID" value="GAH94396.1"/>
    <property type="molecule type" value="Genomic_DNA"/>
</dbReference>
<evidence type="ECO:0000256" key="1">
    <source>
        <dbReference type="SAM" id="MobiDB-lite"/>
    </source>
</evidence>
<evidence type="ECO:0000256" key="2">
    <source>
        <dbReference type="SAM" id="Phobius"/>
    </source>
</evidence>